<keyword evidence="3" id="KW-1185">Reference proteome</keyword>
<name>A0ABM9K9T1_9RALS</name>
<organism evidence="2 3">
    <name type="scientific">Ralstonia flaminis</name>
    <dbReference type="NCBI Taxonomy" id="3058597"/>
    <lineage>
        <taxon>Bacteria</taxon>
        <taxon>Pseudomonadati</taxon>
        <taxon>Pseudomonadota</taxon>
        <taxon>Betaproteobacteria</taxon>
        <taxon>Burkholderiales</taxon>
        <taxon>Burkholderiaceae</taxon>
        <taxon>Ralstonia</taxon>
    </lineage>
</organism>
<keyword evidence="1" id="KW-0175">Coiled coil</keyword>
<dbReference type="Proteomes" id="UP001189757">
    <property type="component" value="Unassembled WGS sequence"/>
</dbReference>
<gene>
    <name evidence="2" type="ORF">LMG18101_04233</name>
</gene>
<sequence length="407" mass="46360">MSEAPDQIERLLRSLAQNSDLIAEAFHGEVELGDRHRNQRIDTLSTMKAFKPLEEDVYRLNPRLRDFIADYLVSYRAFQTLTRLAGLIHQARSLWREMREAKSIGDEVVWDQLYFSFDDVVAEISYSIERNLALLHTLVSTQYGDVGNFGAKLRQNKYYINEISEALNEMAQVDSLFSQIEADAVVAGLPQVRSIVRSRLLRRLLLWTSQIKDAQATINRSLFKARRLEERVRKLSRVAHWLRQNKTSVGFDVALTNAPQALFIADPIRVKAHIDVRSPSSTDQAVLLDAMKRMPPRVVPRPAVERAAPLALLEEGAETAIVVEQMEPHDVMIEALVVELRQTHDVIALRRWKANKAELEYLTDEEWLLYASIQLRIEGMSLTFVAASDVSIQTTNEVSDDILARAA</sequence>
<accession>A0ABM9K9T1</accession>
<feature type="coiled-coil region" evidence="1">
    <location>
        <begin position="211"/>
        <end position="245"/>
    </location>
</feature>
<evidence type="ECO:0000256" key="1">
    <source>
        <dbReference type="SAM" id="Coils"/>
    </source>
</evidence>
<evidence type="ECO:0000313" key="3">
    <source>
        <dbReference type="Proteomes" id="UP001189757"/>
    </source>
</evidence>
<comment type="caution">
    <text evidence="2">The sequence shown here is derived from an EMBL/GenBank/DDBJ whole genome shotgun (WGS) entry which is preliminary data.</text>
</comment>
<dbReference type="EMBL" id="CATZLL010000015">
    <property type="protein sequence ID" value="CAJ0820289.1"/>
    <property type="molecule type" value="Genomic_DNA"/>
</dbReference>
<proteinExistence type="predicted"/>
<dbReference type="RefSeq" id="WP_316682280.1">
    <property type="nucleotide sequence ID" value="NZ_CATZLL010000015.1"/>
</dbReference>
<reference evidence="2 3" key="1">
    <citation type="submission" date="2023-07" db="EMBL/GenBank/DDBJ databases">
        <authorList>
            <person name="Peeters C."/>
        </authorList>
    </citation>
    <scope>NUCLEOTIDE SEQUENCE [LARGE SCALE GENOMIC DNA]</scope>
    <source>
        <strain evidence="2 3">LMG 18101</strain>
    </source>
</reference>
<evidence type="ECO:0000313" key="2">
    <source>
        <dbReference type="EMBL" id="CAJ0820289.1"/>
    </source>
</evidence>
<protein>
    <submittedName>
        <fullName evidence="2">Uncharacterized protein</fullName>
    </submittedName>
</protein>